<dbReference type="Proteomes" id="UP000326837">
    <property type="component" value="Chromosome"/>
</dbReference>
<protein>
    <submittedName>
        <fullName evidence="1">Uncharacterized protein</fullName>
    </submittedName>
</protein>
<gene>
    <name evidence="1" type="ORF">PLANPX_2632</name>
</gene>
<dbReference type="EMBL" id="AP021861">
    <property type="protein sequence ID" value="BBO33020.1"/>
    <property type="molecule type" value="Genomic_DNA"/>
</dbReference>
<name>A0A5K7X8P5_9BACT</name>
<evidence type="ECO:0000313" key="1">
    <source>
        <dbReference type="EMBL" id="BBO33020.1"/>
    </source>
</evidence>
<dbReference type="AlphaFoldDB" id="A0A5K7X8P5"/>
<proteinExistence type="predicted"/>
<reference evidence="2" key="1">
    <citation type="submission" date="2019-10" db="EMBL/GenBank/DDBJ databases">
        <title>Lacipirellula parvula gen. nov., sp. nov., representing a lineage of planctomycetes widespread in freshwater anoxic habitats, and description of the family Lacipirellulaceae.</title>
        <authorList>
            <person name="Dedysh S.N."/>
            <person name="Kulichevskaya I.S."/>
            <person name="Beletsky A.V."/>
            <person name="Rakitin A.L."/>
            <person name="Mardanov A.V."/>
            <person name="Ivanova A.A."/>
            <person name="Saltykova V.X."/>
            <person name="Rijpstra W.I.C."/>
            <person name="Sinninghe Damste J.S."/>
            <person name="Ravin N.V."/>
        </authorList>
    </citation>
    <scope>NUCLEOTIDE SEQUENCE [LARGE SCALE GENOMIC DNA]</scope>
    <source>
        <strain evidence="2">PX69</strain>
    </source>
</reference>
<keyword evidence="2" id="KW-1185">Reference proteome</keyword>
<sequence>MKRDSLLPADYPTLMSPKIEKCDTTRHHATQSLRRFTTRQLEWLPPFTNRRIAESQRKRPFLSPKMR</sequence>
<organism evidence="1 2">
    <name type="scientific">Lacipirellula parvula</name>
    <dbReference type="NCBI Taxonomy" id="2650471"/>
    <lineage>
        <taxon>Bacteria</taxon>
        <taxon>Pseudomonadati</taxon>
        <taxon>Planctomycetota</taxon>
        <taxon>Planctomycetia</taxon>
        <taxon>Pirellulales</taxon>
        <taxon>Lacipirellulaceae</taxon>
        <taxon>Lacipirellula</taxon>
    </lineage>
</organism>
<dbReference type="KEGG" id="lpav:PLANPX_2632"/>
<accession>A0A5K7X8P5</accession>
<evidence type="ECO:0000313" key="2">
    <source>
        <dbReference type="Proteomes" id="UP000326837"/>
    </source>
</evidence>